<gene>
    <name evidence="2" type="ordered locus">MPTP_1320</name>
</gene>
<keyword evidence="3" id="KW-1185">Reference proteome</keyword>
<feature type="transmembrane region" description="Helical" evidence="1">
    <location>
        <begin position="159"/>
        <end position="182"/>
    </location>
</feature>
<feature type="transmembrane region" description="Helical" evidence="1">
    <location>
        <begin position="6"/>
        <end position="30"/>
    </location>
</feature>
<dbReference type="HOGENOM" id="CLU_1426487_0_0_9"/>
<keyword evidence="1" id="KW-1133">Transmembrane helix</keyword>
<dbReference type="Proteomes" id="UP000008456">
    <property type="component" value="Chromosome"/>
</dbReference>
<dbReference type="EMBL" id="AP012200">
    <property type="protein sequence ID" value="BAK21764.1"/>
    <property type="molecule type" value="Genomic_DNA"/>
</dbReference>
<keyword evidence="1" id="KW-0472">Membrane</keyword>
<evidence type="ECO:0000256" key="1">
    <source>
        <dbReference type="SAM" id="Phobius"/>
    </source>
</evidence>
<sequence>MLDHSLFNNLLLILTCLSFVVFFIAIYYSLKLIYFKKFLLKEKPDDIQSVDRNLKLVPLEIQKEYNHITRKTNFIIILLLIVSIIAFYELFHYQLLSAFILMVVIFILLFFSFQKLHYLYRSINDGYQIIRSGMIYYMYIFTSNDLQQKILTYQKRQLISGYILIFFGYTDSRITYYGYFFLLPKKLFLK</sequence>
<feature type="transmembrane region" description="Helical" evidence="1">
    <location>
        <begin position="72"/>
        <end position="88"/>
    </location>
</feature>
<keyword evidence="1" id="KW-0812">Transmembrane</keyword>
<evidence type="ECO:0000313" key="3">
    <source>
        <dbReference type="Proteomes" id="UP000008456"/>
    </source>
</evidence>
<name>F3YB86_MELPT</name>
<protein>
    <submittedName>
        <fullName evidence="2">Uncharacterized protein</fullName>
    </submittedName>
</protein>
<reference evidence="2 3" key="1">
    <citation type="journal article" date="2011" name="J. Bacteriol.">
        <title>Complete genome sequence of Melissococcus plutonius ATCC 35311.</title>
        <authorList>
            <person name="Okumura K."/>
            <person name="Arai R."/>
            <person name="Okura M."/>
            <person name="Kirikae T."/>
            <person name="Takamatsu D."/>
            <person name="Osaki M."/>
            <person name="Miyoshi-Akiyama T."/>
        </authorList>
    </citation>
    <scope>NUCLEOTIDE SEQUENCE [LARGE SCALE GENOMIC DNA]</scope>
    <source>
        <strain evidence="3">ATCC 35311 / CIP 104052 / LMG 20360 / NCIMB 702443</strain>
    </source>
</reference>
<dbReference type="KEGG" id="mps:MPTP_1320"/>
<accession>F3YB86</accession>
<dbReference type="AlphaFoldDB" id="F3YB86"/>
<organism evidence="2 3">
    <name type="scientific">Melissococcus plutonius (strain ATCC 35311 / DSM 29964 / CIP 104052 / LMG 20360 / NCIMB 702443)</name>
    <dbReference type="NCBI Taxonomy" id="940190"/>
    <lineage>
        <taxon>Bacteria</taxon>
        <taxon>Bacillati</taxon>
        <taxon>Bacillota</taxon>
        <taxon>Bacilli</taxon>
        <taxon>Lactobacillales</taxon>
        <taxon>Enterococcaceae</taxon>
        <taxon>Melissococcus</taxon>
    </lineage>
</organism>
<feature type="transmembrane region" description="Helical" evidence="1">
    <location>
        <begin position="94"/>
        <end position="113"/>
    </location>
</feature>
<reference key="2">
    <citation type="submission" date="2011-04" db="EMBL/GenBank/DDBJ databases">
        <title>Whole genome sequence of Melissococcus plutonius ATCC 35311.</title>
        <authorList>
            <person name="Okumura K."/>
            <person name="Arai R."/>
            <person name="Osaki M."/>
            <person name="Okura M."/>
            <person name="Kirikae T."/>
            <person name="Takamatsu D."/>
            <person name="Akiyama T."/>
        </authorList>
    </citation>
    <scope>NUCLEOTIDE SEQUENCE</scope>
    <source>
        <strain>ATCC 35311</strain>
    </source>
</reference>
<proteinExistence type="predicted"/>
<evidence type="ECO:0000313" key="2">
    <source>
        <dbReference type="EMBL" id="BAK21764.1"/>
    </source>
</evidence>